<dbReference type="Proteomes" id="UP000053097">
    <property type="component" value="Unassembled WGS sequence"/>
</dbReference>
<sequence length="68" mass="7306">MCHGSTWGNSGMTDERSVRTLSAVISQPSTSECKKIHVTVANRPFPISPAIVKDSLHNADAFVSQIHG</sequence>
<gene>
    <name evidence="1" type="ORF">X777_13992</name>
</gene>
<proteinExistence type="predicted"/>
<keyword evidence="2" id="KW-1185">Reference proteome</keyword>
<reference evidence="1 2" key="1">
    <citation type="journal article" date="2014" name="Curr. Biol.">
        <title>The genome of the clonal raider ant Cerapachys biroi.</title>
        <authorList>
            <person name="Oxley P.R."/>
            <person name="Ji L."/>
            <person name="Fetter-Pruneda I."/>
            <person name="McKenzie S.K."/>
            <person name="Li C."/>
            <person name="Hu H."/>
            <person name="Zhang G."/>
            <person name="Kronauer D.J."/>
        </authorList>
    </citation>
    <scope>NUCLEOTIDE SEQUENCE [LARGE SCALE GENOMIC DNA]</scope>
</reference>
<accession>A0A026WXJ6</accession>
<evidence type="ECO:0000313" key="2">
    <source>
        <dbReference type="Proteomes" id="UP000053097"/>
    </source>
</evidence>
<dbReference type="AlphaFoldDB" id="A0A026WXJ6"/>
<name>A0A026WXJ6_OOCBI</name>
<organism evidence="1 2">
    <name type="scientific">Ooceraea biroi</name>
    <name type="common">Clonal raider ant</name>
    <name type="synonym">Cerapachys biroi</name>
    <dbReference type="NCBI Taxonomy" id="2015173"/>
    <lineage>
        <taxon>Eukaryota</taxon>
        <taxon>Metazoa</taxon>
        <taxon>Ecdysozoa</taxon>
        <taxon>Arthropoda</taxon>
        <taxon>Hexapoda</taxon>
        <taxon>Insecta</taxon>
        <taxon>Pterygota</taxon>
        <taxon>Neoptera</taxon>
        <taxon>Endopterygota</taxon>
        <taxon>Hymenoptera</taxon>
        <taxon>Apocrita</taxon>
        <taxon>Aculeata</taxon>
        <taxon>Formicoidea</taxon>
        <taxon>Formicidae</taxon>
        <taxon>Dorylinae</taxon>
        <taxon>Ooceraea</taxon>
    </lineage>
</organism>
<dbReference type="EMBL" id="KK107069">
    <property type="protein sequence ID" value="EZA60752.1"/>
    <property type="molecule type" value="Genomic_DNA"/>
</dbReference>
<protein>
    <submittedName>
        <fullName evidence="1">Uncharacterized protein</fullName>
    </submittedName>
</protein>
<evidence type="ECO:0000313" key="1">
    <source>
        <dbReference type="EMBL" id="EZA60752.1"/>
    </source>
</evidence>